<keyword evidence="2" id="KW-0862">Zinc</keyword>
<evidence type="ECO:0000313" key="4">
    <source>
        <dbReference type="EMBL" id="CBI07766.1"/>
    </source>
</evidence>
<dbReference type="GO" id="GO:0005975">
    <property type="term" value="P:carbohydrate metabolic process"/>
    <property type="evidence" value="ECO:0007669"/>
    <property type="project" value="InterPro"/>
</dbReference>
<dbReference type="EMBL" id="CABQ01000138">
    <property type="protein sequence ID" value="CBI07766.1"/>
    <property type="molecule type" value="Genomic_DNA"/>
</dbReference>
<dbReference type="InterPro" id="IPR014710">
    <property type="entry name" value="RmlC-like_jellyroll"/>
</dbReference>
<dbReference type="InterPro" id="IPR014628">
    <property type="entry name" value="Man6P_isomerase_Firm_short"/>
</dbReference>
<dbReference type="Gene3D" id="2.60.120.10">
    <property type="entry name" value="Jelly Rolls"/>
    <property type="match status" value="2"/>
</dbReference>
<dbReference type="SUPFAM" id="SSF51182">
    <property type="entry name" value="RmlC-like cupins"/>
    <property type="match status" value="1"/>
</dbReference>
<dbReference type="PANTHER" id="PTHR42742:SF3">
    <property type="entry name" value="FRUCTOKINASE"/>
    <property type="match status" value="1"/>
</dbReference>
<dbReference type="PIRSF" id="PIRSF036894">
    <property type="entry name" value="PMI_Firm_short"/>
    <property type="match status" value="1"/>
</dbReference>
<evidence type="ECO:0000256" key="2">
    <source>
        <dbReference type="ARBA" id="ARBA00022833"/>
    </source>
</evidence>
<proteinExistence type="predicted"/>
<sequence>MYPLRFDPIYQYRLWGGRRLASLLSAPLPGDGPIGEAWVLSDRSDHQSLVANGPLKGQTIGRLMEQFREQLMGKFAPRFRRFPLLLKFLDAHEMLSVQVHPSDAYPDLIPAGETGKTEAWVVIEAEKGSQIYAGLKPGTSADGLRHSIAGGAIADCLAGIVPKPGDSVFIPAGTVHTLGNDIVVFEVQQNSDVTFRLYDWGHVDAKTGKPRPLQVDRAFACIEFGASDGGLVAARVETTKPVERERLFDCHAFLLWRLLGQEPFPVGATAEPRVLVCIEGSGQVTHKGIPYAVGRGDVWLLPAEVGQCAFQPSGEVTLLEIAIP</sequence>
<organism evidence="4">
    <name type="scientific">mine drainage metagenome</name>
    <dbReference type="NCBI Taxonomy" id="410659"/>
    <lineage>
        <taxon>unclassified sequences</taxon>
        <taxon>metagenomes</taxon>
        <taxon>ecological metagenomes</taxon>
    </lineage>
</organism>
<dbReference type="AlphaFoldDB" id="E6QKJ7"/>
<keyword evidence="1" id="KW-0479">Metal-binding</keyword>
<dbReference type="CDD" id="cd07010">
    <property type="entry name" value="cupin_PMI_type_I_N_bac"/>
    <property type="match status" value="1"/>
</dbReference>
<gene>
    <name evidence="4" type="ORF">CARN6_1150</name>
</gene>
<protein>
    <submittedName>
        <fullName evidence="4">Putative mannose-6-phosphate isomerase</fullName>
    </submittedName>
</protein>
<dbReference type="InterPro" id="IPR051804">
    <property type="entry name" value="Carb_Metab_Reg_Kinase/Isom"/>
</dbReference>
<dbReference type="Pfam" id="PF20511">
    <property type="entry name" value="PMI_typeI_cat"/>
    <property type="match status" value="1"/>
</dbReference>
<accession>E6QKJ7</accession>
<comment type="caution">
    <text evidence="4">The sequence shown here is derived from an EMBL/GenBank/DDBJ whole genome shotgun (WGS) entry which is preliminary data.</text>
</comment>
<dbReference type="GO" id="GO:0004476">
    <property type="term" value="F:mannose-6-phosphate isomerase activity"/>
    <property type="evidence" value="ECO:0007669"/>
    <property type="project" value="InterPro"/>
</dbReference>
<evidence type="ECO:0000256" key="1">
    <source>
        <dbReference type="ARBA" id="ARBA00022723"/>
    </source>
</evidence>
<dbReference type="InterPro" id="IPR011051">
    <property type="entry name" value="RmlC_Cupin_sf"/>
</dbReference>
<name>E6QKJ7_9ZZZZ</name>
<reference evidence="4" key="1">
    <citation type="submission" date="2009-10" db="EMBL/GenBank/DDBJ databases">
        <title>Diversity of trophic interactions inside an arsenic-rich microbial ecosystem.</title>
        <authorList>
            <person name="Bertin P.N."/>
            <person name="Heinrich-Salmeron A."/>
            <person name="Pelletier E."/>
            <person name="Goulhen-Chollet F."/>
            <person name="Arsene-Ploetze F."/>
            <person name="Gallien S."/>
            <person name="Calteau A."/>
            <person name="Vallenet D."/>
            <person name="Casiot C."/>
            <person name="Chane-Woon-Ming B."/>
            <person name="Giloteaux L."/>
            <person name="Barakat M."/>
            <person name="Bonnefoy V."/>
            <person name="Bruneel O."/>
            <person name="Chandler M."/>
            <person name="Cleiss J."/>
            <person name="Duran R."/>
            <person name="Elbaz-Poulichet F."/>
            <person name="Fonknechten N."/>
            <person name="Lauga B."/>
            <person name="Mornico D."/>
            <person name="Ortet P."/>
            <person name="Schaeffer C."/>
            <person name="Siguier P."/>
            <person name="Alexander Thil Smith A."/>
            <person name="Van Dorsselaer A."/>
            <person name="Weissenbach J."/>
            <person name="Medigue C."/>
            <person name="Le Paslier D."/>
        </authorList>
    </citation>
    <scope>NUCLEOTIDE SEQUENCE</scope>
</reference>
<dbReference type="InterPro" id="IPR046457">
    <property type="entry name" value="PMI_typeI_cat"/>
</dbReference>
<dbReference type="GO" id="GO:0008270">
    <property type="term" value="F:zinc ion binding"/>
    <property type="evidence" value="ECO:0007669"/>
    <property type="project" value="InterPro"/>
</dbReference>
<keyword evidence="4" id="KW-0413">Isomerase</keyword>
<dbReference type="PANTHER" id="PTHR42742">
    <property type="entry name" value="TRANSCRIPTIONAL REPRESSOR MPRA"/>
    <property type="match status" value="1"/>
</dbReference>
<evidence type="ECO:0000259" key="3">
    <source>
        <dbReference type="Pfam" id="PF20511"/>
    </source>
</evidence>
<feature type="domain" description="Phosphomannose isomerase type I catalytic" evidence="3">
    <location>
        <begin position="5"/>
        <end position="103"/>
    </location>
</feature>